<sequence>MRPHLVLALLALLAACGPMSPERAYQTCSERARAAAGPTGSIGVGVGSGGPTARLEIGITSDYLAGRDPQLVYDRCFRQLTGAGPTRPLIL</sequence>
<dbReference type="OrthoDB" id="7691501at2"/>
<reference evidence="2 3" key="1">
    <citation type="submission" date="2018-10" db="EMBL/GenBank/DDBJ databases">
        <authorList>
            <person name="Jung H.S."/>
            <person name="Jeon C.O."/>
        </authorList>
    </citation>
    <scope>NUCLEOTIDE SEQUENCE [LARGE SCALE GENOMIC DNA]</scope>
    <source>
        <strain evidence="2 3">MA-7-27</strain>
    </source>
</reference>
<organism evidence="2 3">
    <name type="scientific">Rhodophyticola porphyridii</name>
    <dbReference type="NCBI Taxonomy" id="1852017"/>
    <lineage>
        <taxon>Bacteria</taxon>
        <taxon>Pseudomonadati</taxon>
        <taxon>Pseudomonadota</taxon>
        <taxon>Alphaproteobacteria</taxon>
        <taxon>Rhodobacterales</taxon>
        <taxon>Roseobacteraceae</taxon>
        <taxon>Rhodophyticola</taxon>
    </lineage>
</organism>
<dbReference type="Proteomes" id="UP000281343">
    <property type="component" value="Unassembled WGS sequence"/>
</dbReference>
<name>A0A3L9Y8S8_9RHOB</name>
<dbReference type="RefSeq" id="WP_121896524.1">
    <property type="nucleotide sequence ID" value="NZ_RCNT01000001.1"/>
</dbReference>
<dbReference type="AlphaFoldDB" id="A0A3L9Y8S8"/>
<protein>
    <submittedName>
        <fullName evidence="2">Uncharacterized protein</fullName>
    </submittedName>
</protein>
<accession>A0A3L9Y8S8</accession>
<proteinExistence type="predicted"/>
<evidence type="ECO:0000256" key="1">
    <source>
        <dbReference type="SAM" id="SignalP"/>
    </source>
</evidence>
<keyword evidence="3" id="KW-1185">Reference proteome</keyword>
<evidence type="ECO:0000313" key="2">
    <source>
        <dbReference type="EMBL" id="RMA43935.1"/>
    </source>
</evidence>
<dbReference type="PROSITE" id="PS51257">
    <property type="entry name" value="PROKAR_LIPOPROTEIN"/>
    <property type="match status" value="1"/>
</dbReference>
<feature type="chain" id="PRO_5018103197" evidence="1">
    <location>
        <begin position="25"/>
        <end position="91"/>
    </location>
</feature>
<evidence type="ECO:0000313" key="3">
    <source>
        <dbReference type="Proteomes" id="UP000281343"/>
    </source>
</evidence>
<dbReference type="EMBL" id="RCNT01000001">
    <property type="protein sequence ID" value="RMA43935.1"/>
    <property type="molecule type" value="Genomic_DNA"/>
</dbReference>
<comment type="caution">
    <text evidence="2">The sequence shown here is derived from an EMBL/GenBank/DDBJ whole genome shotgun (WGS) entry which is preliminary data.</text>
</comment>
<gene>
    <name evidence="2" type="ORF">D9R08_03185</name>
</gene>
<feature type="signal peptide" evidence="1">
    <location>
        <begin position="1"/>
        <end position="24"/>
    </location>
</feature>
<keyword evidence="1" id="KW-0732">Signal</keyword>